<proteinExistence type="inferred from homology"/>
<keyword evidence="5" id="KW-0963">Cytoplasm</keyword>
<evidence type="ECO:0000256" key="8">
    <source>
        <dbReference type="RuleBase" id="RU003421"/>
    </source>
</evidence>
<dbReference type="EMBL" id="JABFUD020000001">
    <property type="protein sequence ID" value="KAI5084371.1"/>
    <property type="molecule type" value="Genomic_DNA"/>
</dbReference>
<dbReference type="Gene3D" id="3.40.50.1820">
    <property type="entry name" value="alpha/beta hydrolase"/>
    <property type="match status" value="1"/>
</dbReference>
<evidence type="ECO:0000259" key="9">
    <source>
        <dbReference type="Pfam" id="PF00561"/>
    </source>
</evidence>
<dbReference type="NCBIfam" id="TIGR01249">
    <property type="entry name" value="pro_imino_pep_1"/>
    <property type="match status" value="1"/>
</dbReference>
<protein>
    <recommendedName>
        <fullName evidence="8">Proline iminopeptidase</fullName>
        <ecNumber evidence="8">3.4.11.5</ecNumber>
    </recommendedName>
</protein>
<dbReference type="GO" id="GO:0004177">
    <property type="term" value="F:aminopeptidase activity"/>
    <property type="evidence" value="ECO:0007669"/>
    <property type="project" value="UniProtKB-KW"/>
</dbReference>
<evidence type="ECO:0000256" key="6">
    <source>
        <dbReference type="ARBA" id="ARBA00022670"/>
    </source>
</evidence>
<dbReference type="InterPro" id="IPR005944">
    <property type="entry name" value="Pro_iminopeptidase"/>
</dbReference>
<sequence length="391" mass="43932">MLRTGAISPPTVVRLPVASSAITQRGAPYGSRPSRLPSGCKLGLTCSRMGDPTLNRDLPSSTVLYDAEQGSLRKELYPPIEPYSTGELKVSEIHTLYWEQNGNPDGYPVLFLHGGPGGGTSSNNRRFFDPSFYRIVLLDQRGAGKSTPHACLEENTTWHLIEDIEKLRKYLNIEEWLVFGGSWGSTLSLAYTQLHPEHVTGIILRGIFLIRKKEIDWFYEGGAAALFPDAWENYRDFIPEEERGDFVTAYSKRLKSNDPAIELGASKAWTNWEMATSFLLPNEDSLKRGKDDNFSLAFARIENHYFINKGFFPMDSYLLDNVDKIRHIPAVIVQGRYDVVCPMMSAWDLHKAWPEAKLKVVPDAGHSANEPGITAELVAATESFQKFLKKK</sequence>
<dbReference type="SUPFAM" id="SSF53474">
    <property type="entry name" value="alpha/beta-Hydrolases"/>
    <property type="match status" value="1"/>
</dbReference>
<dbReference type="OrthoDB" id="10249433at2759"/>
<dbReference type="InterPro" id="IPR002410">
    <property type="entry name" value="Peptidase_S33"/>
</dbReference>
<dbReference type="PRINTS" id="PR00793">
    <property type="entry name" value="PROAMNOPTASE"/>
</dbReference>
<evidence type="ECO:0000256" key="5">
    <source>
        <dbReference type="ARBA" id="ARBA00022490"/>
    </source>
</evidence>
<comment type="caution">
    <text evidence="10">The sequence shown here is derived from an EMBL/GenBank/DDBJ whole genome shotgun (WGS) entry which is preliminary data.</text>
</comment>
<comment type="subcellular location">
    <subcellularLocation>
        <location evidence="2">Cytoplasm</location>
    </subcellularLocation>
</comment>
<evidence type="ECO:0000313" key="10">
    <source>
        <dbReference type="EMBL" id="KAI5084371.1"/>
    </source>
</evidence>
<comment type="similarity">
    <text evidence="3 8">Belongs to the peptidase S33 family.</text>
</comment>
<evidence type="ECO:0000313" key="11">
    <source>
        <dbReference type="Proteomes" id="UP000886520"/>
    </source>
</evidence>
<evidence type="ECO:0000256" key="3">
    <source>
        <dbReference type="ARBA" id="ARBA00010088"/>
    </source>
</evidence>
<comment type="catalytic activity">
    <reaction evidence="1 8">
        <text>Release of N-terminal proline from a peptide.</text>
        <dbReference type="EC" id="3.4.11.5"/>
    </reaction>
</comment>
<organism evidence="10 11">
    <name type="scientific">Adiantum capillus-veneris</name>
    <name type="common">Maidenhair fern</name>
    <dbReference type="NCBI Taxonomy" id="13818"/>
    <lineage>
        <taxon>Eukaryota</taxon>
        <taxon>Viridiplantae</taxon>
        <taxon>Streptophyta</taxon>
        <taxon>Embryophyta</taxon>
        <taxon>Tracheophyta</taxon>
        <taxon>Polypodiopsida</taxon>
        <taxon>Polypodiidae</taxon>
        <taxon>Polypodiales</taxon>
        <taxon>Pteridineae</taxon>
        <taxon>Pteridaceae</taxon>
        <taxon>Vittarioideae</taxon>
        <taxon>Adiantum</taxon>
    </lineage>
</organism>
<keyword evidence="6 8" id="KW-0645">Protease</keyword>
<dbReference type="AlphaFoldDB" id="A0A9D4ZSE8"/>
<dbReference type="PANTHER" id="PTHR43722:SF1">
    <property type="entry name" value="PROLINE IMINOPEPTIDASE"/>
    <property type="match status" value="1"/>
</dbReference>
<keyword evidence="11" id="KW-1185">Reference proteome</keyword>
<evidence type="ECO:0000256" key="4">
    <source>
        <dbReference type="ARBA" id="ARBA00022438"/>
    </source>
</evidence>
<evidence type="ECO:0000256" key="1">
    <source>
        <dbReference type="ARBA" id="ARBA00001585"/>
    </source>
</evidence>
<name>A0A9D4ZSE8_ADICA</name>
<keyword evidence="4 8" id="KW-0031">Aminopeptidase</keyword>
<dbReference type="Pfam" id="PF00561">
    <property type="entry name" value="Abhydrolase_1"/>
    <property type="match status" value="1"/>
</dbReference>
<keyword evidence="7 8" id="KW-0378">Hydrolase</keyword>
<dbReference type="Proteomes" id="UP000886520">
    <property type="component" value="Chromosome 1"/>
</dbReference>
<dbReference type="GO" id="GO:0006508">
    <property type="term" value="P:proteolysis"/>
    <property type="evidence" value="ECO:0007669"/>
    <property type="project" value="UniProtKB-KW"/>
</dbReference>
<feature type="domain" description="AB hydrolase-1" evidence="9">
    <location>
        <begin position="107"/>
        <end position="370"/>
    </location>
</feature>
<dbReference type="GO" id="GO:0005737">
    <property type="term" value="C:cytoplasm"/>
    <property type="evidence" value="ECO:0007669"/>
    <property type="project" value="UniProtKB-SubCell"/>
</dbReference>
<dbReference type="InterPro" id="IPR029058">
    <property type="entry name" value="AB_hydrolase_fold"/>
</dbReference>
<evidence type="ECO:0000256" key="7">
    <source>
        <dbReference type="ARBA" id="ARBA00022801"/>
    </source>
</evidence>
<dbReference type="InterPro" id="IPR000073">
    <property type="entry name" value="AB_hydrolase_1"/>
</dbReference>
<reference evidence="10" key="1">
    <citation type="submission" date="2021-01" db="EMBL/GenBank/DDBJ databases">
        <title>Adiantum capillus-veneris genome.</title>
        <authorList>
            <person name="Fang Y."/>
            <person name="Liao Q."/>
        </authorList>
    </citation>
    <scope>NUCLEOTIDE SEQUENCE</scope>
    <source>
        <strain evidence="10">H3</strain>
        <tissue evidence="10">Leaf</tissue>
    </source>
</reference>
<evidence type="ECO:0000256" key="2">
    <source>
        <dbReference type="ARBA" id="ARBA00004496"/>
    </source>
</evidence>
<accession>A0A9D4ZSE8</accession>
<dbReference type="EC" id="3.4.11.5" evidence="8"/>
<gene>
    <name evidence="10" type="ORF">GOP47_0000540</name>
</gene>
<dbReference type="PANTHER" id="PTHR43722">
    <property type="entry name" value="PROLINE IMINOPEPTIDASE"/>
    <property type="match status" value="1"/>
</dbReference>